<dbReference type="SMART" id="SM00267">
    <property type="entry name" value="GGDEF"/>
    <property type="match status" value="1"/>
</dbReference>
<dbReference type="RefSeq" id="WP_029709772.1">
    <property type="nucleotide sequence ID" value="NZ_CP019239.1"/>
</dbReference>
<dbReference type="PROSITE" id="PS50110">
    <property type="entry name" value="RESPONSE_REGULATORY"/>
    <property type="match status" value="1"/>
</dbReference>
<dbReference type="EMBL" id="CP019239">
    <property type="protein sequence ID" value="APW43571.1"/>
    <property type="molecule type" value="Genomic_DNA"/>
</dbReference>
<dbReference type="Pfam" id="PF00072">
    <property type="entry name" value="Response_reg"/>
    <property type="match status" value="1"/>
</dbReference>
<dbReference type="CDD" id="cd01949">
    <property type="entry name" value="GGDEF"/>
    <property type="match status" value="1"/>
</dbReference>
<dbReference type="SUPFAM" id="SSF141868">
    <property type="entry name" value="EAL domain-like"/>
    <property type="match status" value="1"/>
</dbReference>
<evidence type="ECO:0000259" key="2">
    <source>
        <dbReference type="PROSITE" id="PS50110"/>
    </source>
</evidence>
<feature type="domain" description="EAL" evidence="3">
    <location>
        <begin position="317"/>
        <end position="571"/>
    </location>
</feature>
<dbReference type="AlphaFoldDB" id="A0A1P8KC39"/>
<dbReference type="CDD" id="cd17574">
    <property type="entry name" value="REC_OmpR"/>
    <property type="match status" value="1"/>
</dbReference>
<organism evidence="5 6">
    <name type="scientific">Rhodoferax saidenbachensis</name>
    <dbReference type="NCBI Taxonomy" id="1484693"/>
    <lineage>
        <taxon>Bacteria</taxon>
        <taxon>Pseudomonadati</taxon>
        <taxon>Pseudomonadota</taxon>
        <taxon>Betaproteobacteria</taxon>
        <taxon>Burkholderiales</taxon>
        <taxon>Comamonadaceae</taxon>
        <taxon>Rhodoferax</taxon>
    </lineage>
</organism>
<dbReference type="Gene3D" id="3.20.20.450">
    <property type="entry name" value="EAL domain"/>
    <property type="match status" value="1"/>
</dbReference>
<dbReference type="InterPro" id="IPR035919">
    <property type="entry name" value="EAL_sf"/>
</dbReference>
<dbReference type="PANTHER" id="PTHR44757:SF2">
    <property type="entry name" value="BIOFILM ARCHITECTURE MAINTENANCE PROTEIN MBAA"/>
    <property type="match status" value="1"/>
</dbReference>
<dbReference type="KEGG" id="rsb:RS694_14210"/>
<dbReference type="InterPro" id="IPR043128">
    <property type="entry name" value="Rev_trsase/Diguanyl_cyclase"/>
</dbReference>
<dbReference type="PANTHER" id="PTHR44757">
    <property type="entry name" value="DIGUANYLATE CYCLASE DGCP"/>
    <property type="match status" value="1"/>
</dbReference>
<evidence type="ECO:0000313" key="6">
    <source>
        <dbReference type="Proteomes" id="UP000186110"/>
    </source>
</evidence>
<feature type="modified residue" description="4-aspartylphosphate" evidence="1">
    <location>
        <position position="51"/>
    </location>
</feature>
<dbReference type="InterPro" id="IPR000160">
    <property type="entry name" value="GGDEF_dom"/>
</dbReference>
<reference evidence="5 6" key="1">
    <citation type="submission" date="2017-01" db="EMBL/GenBank/DDBJ databases">
        <authorList>
            <person name="Mah S.A."/>
            <person name="Swanson W.J."/>
            <person name="Moy G.W."/>
            <person name="Vacquier V.D."/>
        </authorList>
    </citation>
    <scope>NUCLEOTIDE SEQUENCE [LARGE SCALE GENOMIC DNA]</scope>
    <source>
        <strain evidence="5 6">DSM 22694</strain>
    </source>
</reference>
<proteinExistence type="predicted"/>
<keyword evidence="1" id="KW-0597">Phosphoprotein</keyword>
<dbReference type="PROSITE" id="PS50883">
    <property type="entry name" value="EAL"/>
    <property type="match status" value="1"/>
</dbReference>
<dbReference type="SMART" id="SM00052">
    <property type="entry name" value="EAL"/>
    <property type="match status" value="1"/>
</dbReference>
<feature type="domain" description="GGDEF" evidence="4">
    <location>
        <begin position="169"/>
        <end position="308"/>
    </location>
</feature>
<dbReference type="GO" id="GO:0000160">
    <property type="term" value="P:phosphorelay signal transduction system"/>
    <property type="evidence" value="ECO:0007669"/>
    <property type="project" value="InterPro"/>
</dbReference>
<dbReference type="FunFam" id="3.20.20.450:FF:000001">
    <property type="entry name" value="Cyclic di-GMP phosphodiesterase yahA"/>
    <property type="match status" value="1"/>
</dbReference>
<evidence type="ECO:0000259" key="3">
    <source>
        <dbReference type="PROSITE" id="PS50883"/>
    </source>
</evidence>
<dbReference type="SUPFAM" id="SSF52172">
    <property type="entry name" value="CheY-like"/>
    <property type="match status" value="1"/>
</dbReference>
<dbReference type="SMART" id="SM00448">
    <property type="entry name" value="REC"/>
    <property type="match status" value="1"/>
</dbReference>
<gene>
    <name evidence="5" type="ORF">RS694_14210</name>
</gene>
<evidence type="ECO:0000256" key="1">
    <source>
        <dbReference type="PROSITE-ProRule" id="PRU00169"/>
    </source>
</evidence>
<dbReference type="Pfam" id="PF00990">
    <property type="entry name" value="GGDEF"/>
    <property type="match status" value="1"/>
</dbReference>
<dbReference type="CDD" id="cd01948">
    <property type="entry name" value="EAL"/>
    <property type="match status" value="1"/>
</dbReference>
<dbReference type="Gene3D" id="3.30.70.270">
    <property type="match status" value="1"/>
</dbReference>
<dbReference type="Gene3D" id="3.40.50.2300">
    <property type="match status" value="1"/>
</dbReference>
<accession>A0A1P8KC39</accession>
<dbReference type="InterPro" id="IPR001789">
    <property type="entry name" value="Sig_transdc_resp-reg_receiver"/>
</dbReference>
<dbReference type="eggNOG" id="COG5001">
    <property type="taxonomic scope" value="Bacteria"/>
</dbReference>
<dbReference type="InterPro" id="IPR052155">
    <property type="entry name" value="Biofilm_reg_signaling"/>
</dbReference>
<dbReference type="SUPFAM" id="SSF55073">
    <property type="entry name" value="Nucleotide cyclase"/>
    <property type="match status" value="1"/>
</dbReference>
<evidence type="ECO:0000313" key="5">
    <source>
        <dbReference type="EMBL" id="APW43571.1"/>
    </source>
</evidence>
<dbReference type="InterPro" id="IPR011006">
    <property type="entry name" value="CheY-like_superfamily"/>
</dbReference>
<dbReference type="InterPro" id="IPR029787">
    <property type="entry name" value="Nucleotide_cyclase"/>
</dbReference>
<dbReference type="InterPro" id="IPR001633">
    <property type="entry name" value="EAL_dom"/>
</dbReference>
<dbReference type="STRING" id="1484693.RS694_14210"/>
<dbReference type="PROSITE" id="PS50887">
    <property type="entry name" value="GGDEF"/>
    <property type="match status" value="1"/>
</dbReference>
<dbReference type="NCBIfam" id="TIGR00254">
    <property type="entry name" value="GGDEF"/>
    <property type="match status" value="1"/>
</dbReference>
<keyword evidence="6" id="KW-1185">Reference proteome</keyword>
<feature type="domain" description="Response regulatory" evidence="2">
    <location>
        <begin position="2"/>
        <end position="118"/>
    </location>
</feature>
<sequence length="573" mass="62465">MKILIAEDEPSLRENLQWMLELEGYEVMTAKDGRDAYVQACRTRPDLVLTDVMMPVLDGYGLLKALREDSTTATVPIIMLTAKADRSDVRMGMNLGADDYLTKPYKRDELLEAVQARLARSSSQEQAAKTLQHQMQQAQQFDPLTSLPNRELFDQQLAAALEHAGRTHGGVLVVCVGLDGFAKVNESLGPATGDLVLQEVANRLLDRMGASTQTGAHDSLARLGGDQFALCLSGVLDTALLERTCSDILELLARPYLIDDRSLFLTACAGASQYPSQANTAQALLLNAESALHHAKTGGPGSFRLFDPAMNQQVVRRLQIHNALHQALEQGELQVFYQPQVSIASGAVVGFEALLRWNHPTLGWISPAEFIPIAEDSGFIVKLGEWVMRTAARQAADWHALGHNSFRMAVNLSVRQFADPRLPSLVQQVLTDTGLPAHMLELEVTESLALQSVTTTIGTLNACKALGVKLAMDDFGTGYSSLAYLKRYPLDSLKIDQAFVRNLTQDAGDAAITRAIVAMAHSFGMSVIAEGVETTGQLDFLRTLGCEDFQGYLFSRPVPPDEAVLCFPGYHPG</sequence>
<protein>
    <submittedName>
        <fullName evidence="5">GGDEF domain-containing response regulator</fullName>
    </submittedName>
</protein>
<dbReference type="Proteomes" id="UP000186110">
    <property type="component" value="Chromosome"/>
</dbReference>
<name>A0A1P8KC39_9BURK</name>
<evidence type="ECO:0000259" key="4">
    <source>
        <dbReference type="PROSITE" id="PS50887"/>
    </source>
</evidence>
<dbReference type="Pfam" id="PF00563">
    <property type="entry name" value="EAL"/>
    <property type="match status" value="1"/>
</dbReference>